<reference evidence="1" key="1">
    <citation type="submission" date="2020-02" db="EMBL/GenBank/DDBJ databases">
        <authorList>
            <person name="Scholz U."/>
            <person name="Mascher M."/>
            <person name="Fiebig A."/>
        </authorList>
    </citation>
    <scope>NUCLEOTIDE SEQUENCE</scope>
</reference>
<proteinExistence type="predicted"/>
<evidence type="ECO:0000313" key="1">
    <source>
        <dbReference type="EMBL" id="CAA7409579.1"/>
    </source>
</evidence>
<sequence>MADLIAAGLQSGWRVFNSELNGTVRVSKGSLDGPAASVKAARMLTPGAVISGCPRDEKYAMKGAGFVPKAQVSCKGTA</sequence>
<dbReference type="OrthoDB" id="1536506at2759"/>
<keyword evidence="2" id="KW-1185">Reference proteome</keyword>
<dbReference type="Proteomes" id="UP000663760">
    <property type="component" value="Chromosome 16"/>
</dbReference>
<organism evidence="1 2">
    <name type="scientific">Spirodela intermedia</name>
    <name type="common">Intermediate duckweed</name>
    <dbReference type="NCBI Taxonomy" id="51605"/>
    <lineage>
        <taxon>Eukaryota</taxon>
        <taxon>Viridiplantae</taxon>
        <taxon>Streptophyta</taxon>
        <taxon>Embryophyta</taxon>
        <taxon>Tracheophyta</taxon>
        <taxon>Spermatophyta</taxon>
        <taxon>Magnoliopsida</taxon>
        <taxon>Liliopsida</taxon>
        <taxon>Araceae</taxon>
        <taxon>Lemnoideae</taxon>
        <taxon>Spirodela</taxon>
    </lineage>
</organism>
<evidence type="ECO:0000313" key="2">
    <source>
        <dbReference type="Proteomes" id="UP000663760"/>
    </source>
</evidence>
<name>A0A7I8LHR2_SPIIN</name>
<protein>
    <submittedName>
        <fullName evidence="1">Uncharacterized protein</fullName>
    </submittedName>
</protein>
<dbReference type="AlphaFoldDB" id="A0A7I8LHR2"/>
<accession>A0A7I8LHR2</accession>
<gene>
    <name evidence="1" type="ORF">SI8410_16020257</name>
</gene>
<dbReference type="EMBL" id="LR746279">
    <property type="protein sequence ID" value="CAA7409579.1"/>
    <property type="molecule type" value="Genomic_DNA"/>
</dbReference>